<gene>
    <name evidence="1" type="ORF">WDZ17_13510</name>
</gene>
<sequence length="46" mass="5146">MTLSSMAWDYVVVCHCLVLAQDDLYALDGIVVRREPDRLTRGAPPV</sequence>
<dbReference type="EMBL" id="JBBIAA010000020">
    <property type="protein sequence ID" value="MEJ5946310.1"/>
    <property type="molecule type" value="Genomic_DNA"/>
</dbReference>
<comment type="caution">
    <text evidence="1">The sequence shown here is derived from an EMBL/GenBank/DDBJ whole genome shotgun (WGS) entry which is preliminary data.</text>
</comment>
<accession>A0ABU8RMM5</accession>
<keyword evidence="2" id="KW-1185">Reference proteome</keyword>
<reference evidence="1 2" key="1">
    <citation type="journal article" date="2017" name="Int. J. Syst. Evol. Microbiol.">
        <title>Pseudokineococcus basanitobsidens sp. nov., isolated from volcanic rock.</title>
        <authorList>
            <person name="Lee D.W."/>
            <person name="Park M.Y."/>
            <person name="Kim J.J."/>
            <person name="Kim B.S."/>
        </authorList>
    </citation>
    <scope>NUCLEOTIDE SEQUENCE [LARGE SCALE GENOMIC DNA]</scope>
    <source>
        <strain evidence="1 2">DSM 103726</strain>
    </source>
</reference>
<protein>
    <submittedName>
        <fullName evidence="1">Uncharacterized protein</fullName>
    </submittedName>
</protein>
<evidence type="ECO:0000313" key="1">
    <source>
        <dbReference type="EMBL" id="MEJ5946310.1"/>
    </source>
</evidence>
<dbReference type="RefSeq" id="WP_339575693.1">
    <property type="nucleotide sequence ID" value="NZ_JBBIAA010000020.1"/>
</dbReference>
<evidence type="ECO:0000313" key="2">
    <source>
        <dbReference type="Proteomes" id="UP001387100"/>
    </source>
</evidence>
<organism evidence="1 2">
    <name type="scientific">Pseudokineococcus basanitobsidens</name>
    <dbReference type="NCBI Taxonomy" id="1926649"/>
    <lineage>
        <taxon>Bacteria</taxon>
        <taxon>Bacillati</taxon>
        <taxon>Actinomycetota</taxon>
        <taxon>Actinomycetes</taxon>
        <taxon>Kineosporiales</taxon>
        <taxon>Kineosporiaceae</taxon>
        <taxon>Pseudokineococcus</taxon>
    </lineage>
</organism>
<name>A0ABU8RMM5_9ACTN</name>
<dbReference type="Proteomes" id="UP001387100">
    <property type="component" value="Unassembled WGS sequence"/>
</dbReference>
<proteinExistence type="predicted"/>